<dbReference type="Proteomes" id="UP000565576">
    <property type="component" value="Unassembled WGS sequence"/>
</dbReference>
<reference evidence="2 3" key="1">
    <citation type="submission" date="2020-08" db="EMBL/GenBank/DDBJ databases">
        <title>Genomic Encyclopedia of Type Strains, Phase IV (KMG-V): Genome sequencing to study the core and pangenomes of soil and plant-associated prokaryotes.</title>
        <authorList>
            <person name="Whitman W."/>
        </authorList>
    </citation>
    <scope>NUCLEOTIDE SEQUENCE [LARGE SCALE GENOMIC DNA]</scope>
    <source>
        <strain evidence="2 3">SEMIA 4060</strain>
    </source>
</reference>
<comment type="caution">
    <text evidence="2">The sequence shown here is derived from an EMBL/GenBank/DDBJ whole genome shotgun (WGS) entry which is preliminary data.</text>
</comment>
<proteinExistence type="predicted"/>
<accession>A0A7X0IUI1</accession>
<gene>
    <name evidence="2" type="ORF">GGD46_003205</name>
</gene>
<evidence type="ECO:0000256" key="1">
    <source>
        <dbReference type="SAM" id="MobiDB-lite"/>
    </source>
</evidence>
<protein>
    <submittedName>
        <fullName evidence="2">Uncharacterized protein</fullName>
    </submittedName>
</protein>
<dbReference type="EMBL" id="JACHBG010000006">
    <property type="protein sequence ID" value="MBB6485911.1"/>
    <property type="molecule type" value="Genomic_DNA"/>
</dbReference>
<dbReference type="AlphaFoldDB" id="A0A7X0IUI1"/>
<feature type="compositionally biased region" description="Basic and acidic residues" evidence="1">
    <location>
        <begin position="1"/>
        <end position="16"/>
    </location>
</feature>
<feature type="region of interest" description="Disordered" evidence="1">
    <location>
        <begin position="1"/>
        <end position="29"/>
    </location>
</feature>
<evidence type="ECO:0000313" key="2">
    <source>
        <dbReference type="EMBL" id="MBB6485911.1"/>
    </source>
</evidence>
<sequence length="29" mass="3336">MGRFVSLREGEREARISKMKTGRKRVVSA</sequence>
<name>A0A7X0IUI1_9HYPH</name>
<feature type="compositionally biased region" description="Basic residues" evidence="1">
    <location>
        <begin position="17"/>
        <end position="29"/>
    </location>
</feature>
<evidence type="ECO:0000313" key="3">
    <source>
        <dbReference type="Proteomes" id="UP000565576"/>
    </source>
</evidence>
<organism evidence="2 3">
    <name type="scientific">Rhizobium lusitanum</name>
    <dbReference type="NCBI Taxonomy" id="293958"/>
    <lineage>
        <taxon>Bacteria</taxon>
        <taxon>Pseudomonadati</taxon>
        <taxon>Pseudomonadota</taxon>
        <taxon>Alphaproteobacteria</taxon>
        <taxon>Hyphomicrobiales</taxon>
        <taxon>Rhizobiaceae</taxon>
        <taxon>Rhizobium/Agrobacterium group</taxon>
        <taxon>Rhizobium</taxon>
    </lineage>
</organism>